<accession>A0A146G9H0</accession>
<dbReference type="NCBIfam" id="TIGR04260">
    <property type="entry name" value="Cyano_gly_rpt"/>
    <property type="match status" value="1"/>
</dbReference>
<name>A0A146G9H0_TERSA</name>
<keyword evidence="3" id="KW-1185">Reference proteome</keyword>
<dbReference type="STRING" id="690879.TSACC_22744"/>
<proteinExistence type="predicted"/>
<dbReference type="Proteomes" id="UP000076023">
    <property type="component" value="Unassembled WGS sequence"/>
</dbReference>
<comment type="caution">
    <text evidence="2">The sequence shown here is derived from an EMBL/GenBank/DDBJ whole genome shotgun (WGS) entry which is preliminary data.</text>
</comment>
<keyword evidence="1" id="KW-0732">Signal</keyword>
<evidence type="ECO:0000256" key="1">
    <source>
        <dbReference type="SAM" id="SignalP"/>
    </source>
</evidence>
<sequence length="123" mass="13211">MKNTSLKQSLPALIAVTGGALAAGAASAEAAQSAVRPSTATNETALETRISNVQDKLNGKPGVTFAERSMETPEGLQTFWWGNWHNGGFGPGAWHNWGNGGWHNWGNGWGNGGWHNWHNWGNF</sequence>
<dbReference type="OrthoDB" id="9926721at2"/>
<evidence type="ECO:0000313" key="3">
    <source>
        <dbReference type="Proteomes" id="UP000076023"/>
    </source>
</evidence>
<dbReference type="AlphaFoldDB" id="A0A146G9H0"/>
<organism evidence="2 3">
    <name type="scientific">Terrimicrobium sacchariphilum</name>
    <dbReference type="NCBI Taxonomy" id="690879"/>
    <lineage>
        <taxon>Bacteria</taxon>
        <taxon>Pseudomonadati</taxon>
        <taxon>Verrucomicrobiota</taxon>
        <taxon>Terrimicrobiia</taxon>
        <taxon>Terrimicrobiales</taxon>
        <taxon>Terrimicrobiaceae</taxon>
        <taxon>Terrimicrobium</taxon>
    </lineage>
</organism>
<protein>
    <submittedName>
        <fullName evidence="2">RSAM-associated Gly-rich repeat protein</fullName>
    </submittedName>
</protein>
<dbReference type="InterPro" id="IPR026356">
    <property type="entry name" value="GrrA/OscA1_RiPP"/>
</dbReference>
<gene>
    <name evidence="2" type="ORF">TSACC_22744</name>
</gene>
<dbReference type="EMBL" id="BDCO01000002">
    <property type="protein sequence ID" value="GAT34319.1"/>
    <property type="molecule type" value="Genomic_DNA"/>
</dbReference>
<feature type="chain" id="PRO_5007524607" evidence="1">
    <location>
        <begin position="23"/>
        <end position="123"/>
    </location>
</feature>
<evidence type="ECO:0000313" key="2">
    <source>
        <dbReference type="EMBL" id="GAT34319.1"/>
    </source>
</evidence>
<dbReference type="InParanoid" id="A0A146G9H0"/>
<feature type="signal peptide" evidence="1">
    <location>
        <begin position="1"/>
        <end position="22"/>
    </location>
</feature>
<reference evidence="3" key="1">
    <citation type="journal article" date="2017" name="Genome Announc.">
        <title>Draft Genome Sequence of Terrimicrobium sacchariphilum NM-5T, a Facultative Anaerobic Soil Bacterium of the Class Spartobacteria.</title>
        <authorList>
            <person name="Qiu Y.L."/>
            <person name="Tourlousse D.M."/>
            <person name="Matsuura N."/>
            <person name="Ohashi A."/>
            <person name="Sekiguchi Y."/>
        </authorList>
    </citation>
    <scope>NUCLEOTIDE SEQUENCE [LARGE SCALE GENOMIC DNA]</scope>
    <source>
        <strain evidence="3">NM-5</strain>
    </source>
</reference>
<dbReference type="RefSeq" id="WP_075079957.1">
    <property type="nucleotide sequence ID" value="NZ_BDCO01000002.1"/>
</dbReference>